<keyword evidence="2 6" id="KW-0812">Transmembrane</keyword>
<feature type="transmembrane region" description="Helical" evidence="6">
    <location>
        <begin position="21"/>
        <end position="44"/>
    </location>
</feature>
<evidence type="ECO:0000313" key="7">
    <source>
        <dbReference type="EMBL" id="VWQ32246.1"/>
    </source>
</evidence>
<dbReference type="InterPro" id="IPR036259">
    <property type="entry name" value="MFS_trans_sf"/>
</dbReference>
<comment type="caution">
    <text evidence="7">The sequence shown here is derived from an EMBL/GenBank/DDBJ whole genome shotgun (WGS) entry which is preliminary data.</text>
</comment>
<dbReference type="EMBL" id="CABWKH010000001">
    <property type="protein sequence ID" value="VWQ32246.1"/>
    <property type="molecule type" value="Genomic_DNA"/>
</dbReference>
<protein>
    <submittedName>
        <fullName evidence="7">Arabinose-proton symporter</fullName>
    </submittedName>
</protein>
<evidence type="ECO:0000256" key="5">
    <source>
        <dbReference type="SAM" id="MobiDB-lite"/>
    </source>
</evidence>
<keyword evidence="3 6" id="KW-1133">Transmembrane helix</keyword>
<dbReference type="Pfam" id="PF00083">
    <property type="entry name" value="Sugar_tr"/>
    <property type="match status" value="1"/>
</dbReference>
<dbReference type="Gene3D" id="1.20.1250.20">
    <property type="entry name" value="MFS general substrate transporter like domains"/>
    <property type="match status" value="1"/>
</dbReference>
<evidence type="ECO:0000256" key="6">
    <source>
        <dbReference type="SAM" id="Phobius"/>
    </source>
</evidence>
<dbReference type="Proteomes" id="UP000494246">
    <property type="component" value="Unassembled WGS sequence"/>
</dbReference>
<evidence type="ECO:0000256" key="4">
    <source>
        <dbReference type="ARBA" id="ARBA00023136"/>
    </source>
</evidence>
<comment type="subcellular location">
    <subcellularLocation>
        <location evidence="1">Membrane</location>
    </subcellularLocation>
</comment>
<accession>A0A8U0L638</accession>
<name>A0A8U0L638_BIFLI</name>
<evidence type="ECO:0000256" key="2">
    <source>
        <dbReference type="ARBA" id="ARBA00022692"/>
    </source>
</evidence>
<reference evidence="7 8" key="1">
    <citation type="submission" date="2019-10" db="EMBL/GenBank/DDBJ databases">
        <authorList>
            <consortium name="Melissa Lawson"/>
            <person name="O'neill I."/>
        </authorList>
    </citation>
    <scope>NUCLEOTIDE SEQUENCE [LARGE SCALE GENOMIC DNA]</scope>
    <source>
        <strain evidence="7">LH_23</strain>
    </source>
</reference>
<dbReference type="AlphaFoldDB" id="A0A8U0L638"/>
<dbReference type="GO" id="GO:0022857">
    <property type="term" value="F:transmembrane transporter activity"/>
    <property type="evidence" value="ECO:0007669"/>
    <property type="project" value="InterPro"/>
</dbReference>
<evidence type="ECO:0000256" key="3">
    <source>
        <dbReference type="ARBA" id="ARBA00022989"/>
    </source>
</evidence>
<keyword evidence="4 6" id="KW-0472">Membrane</keyword>
<organism evidence="7 8">
    <name type="scientific">Bifidobacterium longum subsp. infantis</name>
    <dbReference type="NCBI Taxonomy" id="1682"/>
    <lineage>
        <taxon>Bacteria</taxon>
        <taxon>Bacillati</taxon>
        <taxon>Actinomycetota</taxon>
        <taxon>Actinomycetes</taxon>
        <taxon>Bifidobacteriales</taxon>
        <taxon>Bifidobacteriaceae</taxon>
        <taxon>Bifidobacterium</taxon>
    </lineage>
</organism>
<feature type="compositionally biased region" description="Basic and acidic residues" evidence="5">
    <location>
        <begin position="69"/>
        <end position="84"/>
    </location>
</feature>
<evidence type="ECO:0000313" key="8">
    <source>
        <dbReference type="Proteomes" id="UP000494246"/>
    </source>
</evidence>
<sequence length="108" mass="11557">MTVSISGAIDFLQDKYALSPALQGLVISSIMIGGVIGAGFSGFLSDKYGRRRSTGRRLHAARQLVRADAGARRPAREPHPDLRLRPSSVQSDGRSAGRGGNWHCELGL</sequence>
<dbReference type="GO" id="GO:0016020">
    <property type="term" value="C:membrane"/>
    <property type="evidence" value="ECO:0007669"/>
    <property type="project" value="UniProtKB-SubCell"/>
</dbReference>
<dbReference type="InterPro" id="IPR005828">
    <property type="entry name" value="MFS_sugar_transport-like"/>
</dbReference>
<feature type="region of interest" description="Disordered" evidence="5">
    <location>
        <begin position="54"/>
        <end position="108"/>
    </location>
</feature>
<evidence type="ECO:0000256" key="1">
    <source>
        <dbReference type="ARBA" id="ARBA00004370"/>
    </source>
</evidence>
<dbReference type="SUPFAM" id="SSF103473">
    <property type="entry name" value="MFS general substrate transporter"/>
    <property type="match status" value="1"/>
</dbReference>
<proteinExistence type="predicted"/>
<gene>
    <name evidence="7" type="primary">araE_2</name>
    <name evidence="7" type="ORF">BIFLH23_00033</name>
</gene>